<sequence length="536" mass="58037">MNSISNQDNILNSGPRTKGVARDGSNKSLWQTNVTAQPGNNSAANPGQIFDTLIVGAGITGLTTALLLQKEGRKCVIAEAHSPGYGTTGGTTAHINTFADTTYAEVESGFGQEASQQFAGAIAESVALIHNMVETYGIDCDFEWKQAYVYSETDEETKQLDDLYQSALRAGVSTEPAHDAPAPLPFRKAVVFDKQAQFHPLKYILGLQKAFTDLGGIVLENTLIDHIDSNDEYHTAHAGEREIKARSVVYATHIPPGGVNVLHFRNAPYRSYVVAATLKGEAYPDALIYDMQEPYHYFRTHAINGQKYLVSGGHDHKTGHGDPEQAFADLIEYTKKCYPVDKITTQWSAQYYVPADGLPYIGQMPGASGGIYVATGFNGNGMILGTVAAIVLSELISEGTSPYEKLFDPARVKPVAAFTEFVKENADVVGRFVGDRFGIEEIESLGEIVAGSGKIVEYEGQKVGIYKKENGQVTVLDPVCTHAGCIVQWNNSEKSWDCPCHGARFNCEGEVLTGPARKPLDRVSVDQAKASPAATR</sequence>
<dbReference type="PANTHER" id="PTHR13847:SF281">
    <property type="entry name" value="FAD DEPENDENT OXIDOREDUCTASE DOMAIN-CONTAINING PROTEIN"/>
    <property type="match status" value="1"/>
</dbReference>
<proteinExistence type="predicted"/>
<dbReference type="InterPro" id="IPR036188">
    <property type="entry name" value="FAD/NAD-bd_sf"/>
</dbReference>
<dbReference type="SUPFAM" id="SSF50022">
    <property type="entry name" value="ISP domain"/>
    <property type="match status" value="1"/>
</dbReference>
<keyword evidence="3" id="KW-0408">Iron</keyword>
<evidence type="ECO:0000259" key="7">
    <source>
        <dbReference type="PROSITE" id="PS51296"/>
    </source>
</evidence>
<dbReference type="InterPro" id="IPR038010">
    <property type="entry name" value="YhfW_C"/>
</dbReference>
<dbReference type="PRINTS" id="PR00162">
    <property type="entry name" value="RIESKE"/>
</dbReference>
<evidence type="ECO:0000256" key="5">
    <source>
        <dbReference type="ARBA" id="ARBA00023157"/>
    </source>
</evidence>
<dbReference type="InterPro" id="IPR017941">
    <property type="entry name" value="Rieske_2Fe-2S"/>
</dbReference>
<organism evidence="8 9">
    <name type="scientific">Dyadobacter soli</name>
    <dbReference type="NCBI Taxonomy" id="659014"/>
    <lineage>
        <taxon>Bacteria</taxon>
        <taxon>Pseudomonadati</taxon>
        <taxon>Bacteroidota</taxon>
        <taxon>Cytophagia</taxon>
        <taxon>Cytophagales</taxon>
        <taxon>Spirosomataceae</taxon>
        <taxon>Dyadobacter</taxon>
    </lineage>
</organism>
<evidence type="ECO:0000313" key="8">
    <source>
        <dbReference type="EMBL" id="SDG67077.1"/>
    </source>
</evidence>
<dbReference type="EMBL" id="FNAN01000021">
    <property type="protein sequence ID" value="SDG67077.1"/>
    <property type="molecule type" value="Genomic_DNA"/>
</dbReference>
<evidence type="ECO:0000256" key="1">
    <source>
        <dbReference type="ARBA" id="ARBA00022714"/>
    </source>
</evidence>
<dbReference type="Gene3D" id="3.50.50.60">
    <property type="entry name" value="FAD/NAD(P)-binding domain"/>
    <property type="match status" value="1"/>
</dbReference>
<evidence type="ECO:0000256" key="2">
    <source>
        <dbReference type="ARBA" id="ARBA00022723"/>
    </source>
</evidence>
<dbReference type="GO" id="GO:0005737">
    <property type="term" value="C:cytoplasm"/>
    <property type="evidence" value="ECO:0007669"/>
    <property type="project" value="TreeGrafter"/>
</dbReference>
<keyword evidence="2" id="KW-0479">Metal-binding</keyword>
<dbReference type="Gene3D" id="3.30.9.10">
    <property type="entry name" value="D-Amino Acid Oxidase, subunit A, domain 2"/>
    <property type="match status" value="1"/>
</dbReference>
<dbReference type="GO" id="GO:0051537">
    <property type="term" value="F:2 iron, 2 sulfur cluster binding"/>
    <property type="evidence" value="ECO:0007669"/>
    <property type="project" value="UniProtKB-KW"/>
</dbReference>
<dbReference type="Pfam" id="PF01266">
    <property type="entry name" value="DAO"/>
    <property type="match status" value="1"/>
</dbReference>
<dbReference type="PROSITE" id="PS51296">
    <property type="entry name" value="RIESKE"/>
    <property type="match status" value="1"/>
</dbReference>
<evidence type="ECO:0000256" key="4">
    <source>
        <dbReference type="ARBA" id="ARBA00023014"/>
    </source>
</evidence>
<evidence type="ECO:0000256" key="3">
    <source>
        <dbReference type="ARBA" id="ARBA00023004"/>
    </source>
</evidence>
<keyword evidence="5" id="KW-1015">Disulfide bond</keyword>
<dbReference type="SUPFAM" id="SSF51905">
    <property type="entry name" value="FAD/NAD(P)-binding domain"/>
    <property type="match status" value="1"/>
</dbReference>
<feature type="compositionally biased region" description="Polar residues" evidence="6">
    <location>
        <begin position="1"/>
        <end position="15"/>
    </location>
</feature>
<feature type="region of interest" description="Disordered" evidence="6">
    <location>
        <begin position="1"/>
        <end position="24"/>
    </location>
</feature>
<keyword evidence="1" id="KW-0001">2Fe-2S</keyword>
<protein>
    <recommendedName>
        <fullName evidence="7">Rieske domain-containing protein</fullName>
    </recommendedName>
</protein>
<keyword evidence="4" id="KW-0411">Iron-sulfur</keyword>
<dbReference type="RefSeq" id="WP_090156621.1">
    <property type="nucleotide sequence ID" value="NZ_FNAN01000021.1"/>
</dbReference>
<keyword evidence="9" id="KW-1185">Reference proteome</keyword>
<evidence type="ECO:0000313" key="9">
    <source>
        <dbReference type="Proteomes" id="UP000198748"/>
    </source>
</evidence>
<gene>
    <name evidence="8" type="ORF">SAMN04487996_121117</name>
</gene>
<dbReference type="AlphaFoldDB" id="A0A1G7W527"/>
<dbReference type="InterPro" id="IPR036922">
    <property type="entry name" value="Rieske_2Fe-2S_sf"/>
</dbReference>
<feature type="domain" description="Rieske" evidence="7">
    <location>
        <begin position="440"/>
        <end position="534"/>
    </location>
</feature>
<name>A0A1G7W527_9BACT</name>
<dbReference type="InterPro" id="IPR005805">
    <property type="entry name" value="Rieske_Fe-S_prot_C"/>
</dbReference>
<dbReference type="OrthoDB" id="9767869at2"/>
<dbReference type="InterPro" id="IPR006076">
    <property type="entry name" value="FAD-dep_OxRdtase"/>
</dbReference>
<dbReference type="Proteomes" id="UP000198748">
    <property type="component" value="Unassembled WGS sequence"/>
</dbReference>
<reference evidence="9" key="1">
    <citation type="submission" date="2016-10" db="EMBL/GenBank/DDBJ databases">
        <authorList>
            <person name="Varghese N."/>
            <person name="Submissions S."/>
        </authorList>
    </citation>
    <scope>NUCLEOTIDE SEQUENCE [LARGE SCALE GENOMIC DNA]</scope>
    <source>
        <strain evidence="9">DSM 25329</strain>
    </source>
</reference>
<dbReference type="CDD" id="cd03477">
    <property type="entry name" value="Rieske_YhfW_C"/>
    <property type="match status" value="1"/>
</dbReference>
<evidence type="ECO:0000256" key="6">
    <source>
        <dbReference type="SAM" id="MobiDB-lite"/>
    </source>
</evidence>
<dbReference type="Gene3D" id="2.102.10.10">
    <property type="entry name" value="Rieske [2Fe-2S] iron-sulphur domain"/>
    <property type="match status" value="1"/>
</dbReference>
<dbReference type="PANTHER" id="PTHR13847">
    <property type="entry name" value="SARCOSINE DEHYDROGENASE-RELATED"/>
    <property type="match status" value="1"/>
</dbReference>
<accession>A0A1G7W527</accession>
<dbReference type="STRING" id="659014.SAMN04487996_121117"/>
<dbReference type="GO" id="GO:0046872">
    <property type="term" value="F:metal ion binding"/>
    <property type="evidence" value="ECO:0007669"/>
    <property type="project" value="UniProtKB-KW"/>
</dbReference>
<dbReference type="Pfam" id="PF00355">
    <property type="entry name" value="Rieske"/>
    <property type="match status" value="1"/>
</dbReference>
<dbReference type="GO" id="GO:0016020">
    <property type="term" value="C:membrane"/>
    <property type="evidence" value="ECO:0007669"/>
    <property type="project" value="InterPro"/>
</dbReference>